<dbReference type="SUPFAM" id="SSF53756">
    <property type="entry name" value="UDP-Glycosyltransferase/glycogen phosphorylase"/>
    <property type="match status" value="1"/>
</dbReference>
<organism evidence="7 8">
    <name type="scientific">Streptomyces atratus</name>
    <dbReference type="NCBI Taxonomy" id="1893"/>
    <lineage>
        <taxon>Bacteria</taxon>
        <taxon>Bacillati</taxon>
        <taxon>Actinomycetota</taxon>
        <taxon>Actinomycetes</taxon>
        <taxon>Kitasatosporales</taxon>
        <taxon>Streptomycetaceae</taxon>
        <taxon>Streptomyces</taxon>
    </lineage>
</organism>
<accession>A0A1K1ZSE3</accession>
<keyword evidence="3 7" id="KW-0808">Transferase</keyword>
<comment type="similarity">
    <text evidence="1">Belongs to the glycosyltransferase 28 family.</text>
</comment>
<evidence type="ECO:0000259" key="6">
    <source>
        <dbReference type="Pfam" id="PF21036"/>
    </source>
</evidence>
<protein>
    <submittedName>
        <fullName evidence="7">Glycosyltransferase, activator-dependent family</fullName>
    </submittedName>
</protein>
<gene>
    <name evidence="7" type="ORF">SAMN02787144_100675</name>
</gene>
<dbReference type="EMBL" id="FPJO01000006">
    <property type="protein sequence ID" value="SFX76984.1"/>
    <property type="molecule type" value="Genomic_DNA"/>
</dbReference>
<evidence type="ECO:0000256" key="2">
    <source>
        <dbReference type="ARBA" id="ARBA00022676"/>
    </source>
</evidence>
<feature type="domain" description="Erythromycin biosynthesis protein CIII-like N-terminal" evidence="6">
    <location>
        <begin position="22"/>
        <end position="266"/>
    </location>
</feature>
<evidence type="ECO:0000259" key="5">
    <source>
        <dbReference type="Pfam" id="PF06722"/>
    </source>
</evidence>
<dbReference type="InterPro" id="IPR010610">
    <property type="entry name" value="EryCIII-like_C"/>
</dbReference>
<dbReference type="PANTHER" id="PTHR48050">
    <property type="entry name" value="STEROL 3-BETA-GLUCOSYLTRANSFERASE"/>
    <property type="match status" value="1"/>
</dbReference>
<reference evidence="7 8" key="1">
    <citation type="submission" date="2016-11" db="EMBL/GenBank/DDBJ databases">
        <authorList>
            <person name="Jaros S."/>
            <person name="Januszkiewicz K."/>
            <person name="Wedrychowicz H."/>
        </authorList>
    </citation>
    <scope>NUCLEOTIDE SEQUENCE [LARGE SCALE GENOMIC DNA]</scope>
    <source>
        <strain evidence="7 8">OK807</strain>
    </source>
</reference>
<sequence length="431" mass="48057">MRILFTTYSEKTHFHAMVPLAWALMGAGHEVRVASQPALTEVITRSGLTAVPVGSDHHLWRVLERFLNPRFAAANPEMYKQIRAVDLPPFDTADDSLEDISWDYLQSGYETVVRNWYKMINDPMTSDLVAFARQWKPDLVIWEQATYAGPIAARAVGAAHIRMPWCLDIFGKTRENFLRLRETRPPDARRDPLGEWLAENCDRSGVDFSEDMTTGQATIDQYPAPLQLKADIEYLAMRYVPYNGVSVIPDWLWAPPTRPRVCLTLGVSATQRFGGYPVGVGELLDALGDVDAEIVATVSEETQSELKRVPDNIRLVSFVPLSALMPTCVASINHGAFGTFNTTALAGVPQLTIPEQHDNPPVCDRLVDYGAGLTEYYTDVTGEKVRGHLLRLLEEPSFTTAAAALREEMLAMPTPRDLVPRLTEAAAQYRP</sequence>
<dbReference type="InterPro" id="IPR050426">
    <property type="entry name" value="Glycosyltransferase_28"/>
</dbReference>
<dbReference type="InterPro" id="IPR030953">
    <property type="entry name" value="Glycosyl_450act"/>
</dbReference>
<dbReference type="Proteomes" id="UP000181909">
    <property type="component" value="Unassembled WGS sequence"/>
</dbReference>
<dbReference type="GO" id="GO:0017000">
    <property type="term" value="P:antibiotic biosynthetic process"/>
    <property type="evidence" value="ECO:0007669"/>
    <property type="project" value="UniProtKB-KW"/>
</dbReference>
<dbReference type="InterPro" id="IPR002213">
    <property type="entry name" value="UDP_glucos_trans"/>
</dbReference>
<dbReference type="STRING" id="1893.SAMN02787144_100675"/>
<dbReference type="OrthoDB" id="3863369at2"/>
<proteinExistence type="inferred from homology"/>
<dbReference type="FunFam" id="3.40.50.2000:FF:000072">
    <property type="entry name" value="Glycosyl transferase"/>
    <property type="match status" value="1"/>
</dbReference>
<evidence type="ECO:0000256" key="4">
    <source>
        <dbReference type="ARBA" id="ARBA00023194"/>
    </source>
</evidence>
<evidence type="ECO:0000313" key="8">
    <source>
        <dbReference type="Proteomes" id="UP000181909"/>
    </source>
</evidence>
<name>A0A1K1ZSE3_STRAR</name>
<dbReference type="Pfam" id="PF21036">
    <property type="entry name" value="EryCIII-like_N"/>
    <property type="match status" value="1"/>
</dbReference>
<feature type="domain" description="Erythromycin biosynthesis protein CIII-like C-terminal" evidence="5">
    <location>
        <begin position="282"/>
        <end position="424"/>
    </location>
</feature>
<evidence type="ECO:0000256" key="3">
    <source>
        <dbReference type="ARBA" id="ARBA00022679"/>
    </source>
</evidence>
<dbReference type="GO" id="GO:0008194">
    <property type="term" value="F:UDP-glycosyltransferase activity"/>
    <property type="evidence" value="ECO:0007669"/>
    <property type="project" value="InterPro"/>
</dbReference>
<dbReference type="InterPro" id="IPR048284">
    <property type="entry name" value="EryCIII-like_N"/>
</dbReference>
<dbReference type="AlphaFoldDB" id="A0A1K1ZSE3"/>
<dbReference type="GO" id="GO:0016758">
    <property type="term" value="F:hexosyltransferase activity"/>
    <property type="evidence" value="ECO:0007669"/>
    <property type="project" value="UniProtKB-ARBA"/>
</dbReference>
<dbReference type="PANTHER" id="PTHR48050:SF13">
    <property type="entry name" value="STEROL 3-BETA-GLUCOSYLTRANSFERASE UGT80A2"/>
    <property type="match status" value="1"/>
</dbReference>
<keyword evidence="2" id="KW-0328">Glycosyltransferase</keyword>
<dbReference type="CDD" id="cd03784">
    <property type="entry name" value="GT1_Gtf-like"/>
    <property type="match status" value="1"/>
</dbReference>
<dbReference type="Gene3D" id="3.40.50.2000">
    <property type="entry name" value="Glycogen Phosphorylase B"/>
    <property type="match status" value="2"/>
</dbReference>
<evidence type="ECO:0000256" key="1">
    <source>
        <dbReference type="ARBA" id="ARBA00006962"/>
    </source>
</evidence>
<keyword evidence="4" id="KW-0045">Antibiotic biosynthesis</keyword>
<dbReference type="Pfam" id="PF06722">
    <property type="entry name" value="EryCIII-like_C"/>
    <property type="match status" value="1"/>
</dbReference>
<dbReference type="NCBIfam" id="TIGR04516">
    <property type="entry name" value="glycosyl_450act"/>
    <property type="match status" value="1"/>
</dbReference>
<evidence type="ECO:0000313" key="7">
    <source>
        <dbReference type="EMBL" id="SFX76984.1"/>
    </source>
</evidence>